<dbReference type="KEGG" id="paco:AACT_0441"/>
<reference evidence="10 11" key="1">
    <citation type="submission" date="2019-08" db="EMBL/GenBank/DDBJ databases">
        <title>Complete genome sequence of Arcobacter acticola.</title>
        <authorList>
            <person name="Miller W."/>
        </authorList>
    </citation>
    <scope>NUCLEOTIDE SEQUENCE [LARGE SCALE GENOMIC DNA]</scope>
    <source>
        <strain evidence="10 11">KCTC 52212</strain>
    </source>
</reference>
<evidence type="ECO:0000256" key="3">
    <source>
        <dbReference type="ARBA" id="ARBA00023015"/>
    </source>
</evidence>
<accession>A0A6M8EL74</accession>
<evidence type="ECO:0000256" key="1">
    <source>
        <dbReference type="ARBA" id="ARBA00022553"/>
    </source>
</evidence>
<organism evidence="10 11">
    <name type="scientific">Arcobacter acticola</name>
    <dbReference type="NCBI Taxonomy" id="1849015"/>
    <lineage>
        <taxon>Bacteria</taxon>
        <taxon>Pseudomonadati</taxon>
        <taxon>Campylobacterota</taxon>
        <taxon>Epsilonproteobacteria</taxon>
        <taxon>Campylobacterales</taxon>
        <taxon>Arcobacteraceae</taxon>
        <taxon>Arcobacter</taxon>
    </lineage>
</organism>
<keyword evidence="3" id="KW-0805">Transcription regulation</keyword>
<dbReference type="SUPFAM" id="SSF52172">
    <property type="entry name" value="CheY-like"/>
    <property type="match status" value="1"/>
</dbReference>
<dbReference type="GO" id="GO:0000156">
    <property type="term" value="F:phosphorelay response regulator activity"/>
    <property type="evidence" value="ECO:0007669"/>
    <property type="project" value="TreeGrafter"/>
</dbReference>
<dbReference type="EMBL" id="CP042652">
    <property type="protein sequence ID" value="QKE27651.1"/>
    <property type="molecule type" value="Genomic_DNA"/>
</dbReference>
<feature type="domain" description="OmpR/PhoB-type" evidence="9">
    <location>
        <begin position="118"/>
        <end position="211"/>
    </location>
</feature>
<keyword evidence="11" id="KW-1185">Reference proteome</keyword>
<dbReference type="CDD" id="cd00383">
    <property type="entry name" value="trans_reg_C"/>
    <property type="match status" value="1"/>
</dbReference>
<evidence type="ECO:0000259" key="8">
    <source>
        <dbReference type="PROSITE" id="PS50110"/>
    </source>
</evidence>
<gene>
    <name evidence="10" type="ORF">AACT_0441</name>
</gene>
<evidence type="ECO:0000256" key="2">
    <source>
        <dbReference type="ARBA" id="ARBA00023012"/>
    </source>
</evidence>
<dbReference type="GO" id="GO:0006355">
    <property type="term" value="P:regulation of DNA-templated transcription"/>
    <property type="evidence" value="ECO:0007669"/>
    <property type="project" value="InterPro"/>
</dbReference>
<keyword evidence="4 7" id="KW-0238">DNA-binding</keyword>
<dbReference type="SMART" id="SM00862">
    <property type="entry name" value="Trans_reg_C"/>
    <property type="match status" value="1"/>
</dbReference>
<dbReference type="GO" id="GO:0032993">
    <property type="term" value="C:protein-DNA complex"/>
    <property type="evidence" value="ECO:0007669"/>
    <property type="project" value="TreeGrafter"/>
</dbReference>
<dbReference type="RefSeq" id="WP_172124576.1">
    <property type="nucleotide sequence ID" value="NZ_CP042652.1"/>
</dbReference>
<evidence type="ECO:0000313" key="11">
    <source>
        <dbReference type="Proteomes" id="UP000503483"/>
    </source>
</evidence>
<evidence type="ECO:0000256" key="7">
    <source>
        <dbReference type="PROSITE-ProRule" id="PRU01091"/>
    </source>
</evidence>
<feature type="DNA-binding region" description="OmpR/PhoB-type" evidence="7">
    <location>
        <begin position="118"/>
        <end position="211"/>
    </location>
</feature>
<evidence type="ECO:0000256" key="4">
    <source>
        <dbReference type="ARBA" id="ARBA00023125"/>
    </source>
</evidence>
<dbReference type="Pfam" id="PF00486">
    <property type="entry name" value="Trans_reg_C"/>
    <property type="match status" value="1"/>
</dbReference>
<evidence type="ECO:0000259" key="9">
    <source>
        <dbReference type="PROSITE" id="PS51755"/>
    </source>
</evidence>
<keyword evidence="2" id="KW-0902">Two-component regulatory system</keyword>
<name>A0A6M8EL74_9BACT</name>
<dbReference type="PANTHER" id="PTHR48111">
    <property type="entry name" value="REGULATOR OF RPOS"/>
    <property type="match status" value="1"/>
</dbReference>
<dbReference type="SMART" id="SM00448">
    <property type="entry name" value="REC"/>
    <property type="match status" value="1"/>
</dbReference>
<dbReference type="PANTHER" id="PTHR48111:SF22">
    <property type="entry name" value="REGULATOR OF RPOS"/>
    <property type="match status" value="1"/>
</dbReference>
<feature type="domain" description="Response regulatory" evidence="8">
    <location>
        <begin position="2"/>
        <end position="115"/>
    </location>
</feature>
<dbReference type="InterPro" id="IPR036388">
    <property type="entry name" value="WH-like_DNA-bd_sf"/>
</dbReference>
<dbReference type="InterPro" id="IPR039420">
    <property type="entry name" value="WalR-like"/>
</dbReference>
<evidence type="ECO:0000256" key="6">
    <source>
        <dbReference type="PROSITE-ProRule" id="PRU00169"/>
    </source>
</evidence>
<dbReference type="Gene3D" id="3.40.50.2300">
    <property type="match status" value="1"/>
</dbReference>
<proteinExistence type="predicted"/>
<feature type="modified residue" description="4-aspartylphosphate" evidence="6">
    <location>
        <position position="50"/>
    </location>
</feature>
<dbReference type="Gene3D" id="1.10.10.10">
    <property type="entry name" value="Winged helix-like DNA-binding domain superfamily/Winged helix DNA-binding domain"/>
    <property type="match status" value="1"/>
</dbReference>
<sequence length="211" mass="24961">MKIFLLEDDYSLNESIKEMLETENFIVDSFYEGDVAYENIIGDYELYIFDINVPNIDGLYLLEHIKNINPNSKVIMISANINIDQIKEAYLKGCDDYIKKPFDIEELLLKINKYTQKPHIIILDENLYFNKNDKKLFLNNIEIELTKNERNLLILLINNKSNKVSHSQIEDYIYDRVSKSSDAIRSLVKRLRRKITKDIIFNSLDEGYYIK</sequence>
<keyword evidence="5" id="KW-0804">Transcription</keyword>
<dbReference type="AlphaFoldDB" id="A0A6M8EL74"/>
<evidence type="ECO:0000313" key="10">
    <source>
        <dbReference type="EMBL" id="QKE27651.1"/>
    </source>
</evidence>
<dbReference type="InterPro" id="IPR011006">
    <property type="entry name" value="CheY-like_superfamily"/>
</dbReference>
<dbReference type="GO" id="GO:0000976">
    <property type="term" value="F:transcription cis-regulatory region binding"/>
    <property type="evidence" value="ECO:0007669"/>
    <property type="project" value="TreeGrafter"/>
</dbReference>
<protein>
    <submittedName>
        <fullName evidence="10">Two-component system response regulator</fullName>
    </submittedName>
</protein>
<dbReference type="Proteomes" id="UP000503483">
    <property type="component" value="Chromosome"/>
</dbReference>
<dbReference type="Pfam" id="PF00072">
    <property type="entry name" value="Response_reg"/>
    <property type="match status" value="1"/>
</dbReference>
<dbReference type="PROSITE" id="PS51755">
    <property type="entry name" value="OMPR_PHOB"/>
    <property type="match status" value="1"/>
</dbReference>
<dbReference type="InterPro" id="IPR001789">
    <property type="entry name" value="Sig_transdc_resp-reg_receiver"/>
</dbReference>
<keyword evidence="1 6" id="KW-0597">Phosphoprotein</keyword>
<dbReference type="GO" id="GO:0005829">
    <property type="term" value="C:cytosol"/>
    <property type="evidence" value="ECO:0007669"/>
    <property type="project" value="TreeGrafter"/>
</dbReference>
<evidence type="ECO:0000256" key="5">
    <source>
        <dbReference type="ARBA" id="ARBA00023163"/>
    </source>
</evidence>
<dbReference type="PROSITE" id="PS50110">
    <property type="entry name" value="RESPONSE_REGULATORY"/>
    <property type="match status" value="1"/>
</dbReference>
<dbReference type="InterPro" id="IPR001867">
    <property type="entry name" value="OmpR/PhoB-type_DNA-bd"/>
</dbReference>